<proteinExistence type="predicted"/>
<evidence type="ECO:0000313" key="2">
    <source>
        <dbReference type="EMBL" id="QNO49650.1"/>
    </source>
</evidence>
<evidence type="ECO:0000256" key="1">
    <source>
        <dbReference type="SAM" id="Phobius"/>
    </source>
</evidence>
<dbReference type="AlphaFoldDB" id="A0A7G9YNR6"/>
<reference evidence="2" key="1">
    <citation type="submission" date="2020-06" db="EMBL/GenBank/DDBJ databases">
        <title>Unique genomic features of the anaerobic methanotrophic archaea.</title>
        <authorList>
            <person name="Chadwick G.L."/>
            <person name="Skennerton C.T."/>
            <person name="Laso-Perez R."/>
            <person name="Leu A.O."/>
            <person name="Speth D.R."/>
            <person name="Yu H."/>
            <person name="Morgan-Lang C."/>
            <person name="Hatzenpichler R."/>
            <person name="Goudeau D."/>
            <person name="Malmstrom R."/>
            <person name="Brazelton W.J."/>
            <person name="Woyke T."/>
            <person name="Hallam S.J."/>
            <person name="Tyson G.W."/>
            <person name="Wegener G."/>
            <person name="Boetius A."/>
            <person name="Orphan V."/>
        </authorList>
    </citation>
    <scope>NUCLEOTIDE SEQUENCE</scope>
</reference>
<sequence length="46" mass="5422">MSEEARTLTPDLVKAEVEKELWTYLIILVMFIAGFELYYLRARGEL</sequence>
<keyword evidence="1" id="KW-1133">Transmembrane helix</keyword>
<organism evidence="2">
    <name type="scientific">Candidatus Methanogaster sp. ANME-2c ERB4</name>
    <dbReference type="NCBI Taxonomy" id="2759911"/>
    <lineage>
        <taxon>Archaea</taxon>
        <taxon>Methanobacteriati</taxon>
        <taxon>Methanobacteriota</taxon>
        <taxon>Stenosarchaea group</taxon>
        <taxon>Methanomicrobia</taxon>
        <taxon>Methanosarcinales</taxon>
        <taxon>ANME-2 cluster</taxon>
        <taxon>Candidatus Methanogasteraceae</taxon>
        <taxon>Candidatus Methanogaster</taxon>
    </lineage>
</organism>
<protein>
    <submittedName>
        <fullName evidence="2">Uncharacterized protein</fullName>
    </submittedName>
</protein>
<feature type="transmembrane region" description="Helical" evidence="1">
    <location>
        <begin position="21"/>
        <end position="40"/>
    </location>
</feature>
<name>A0A7G9YNR6_9EURY</name>
<keyword evidence="1" id="KW-0472">Membrane</keyword>
<dbReference type="EMBL" id="MT631386">
    <property type="protein sequence ID" value="QNO49650.1"/>
    <property type="molecule type" value="Genomic_DNA"/>
</dbReference>
<gene>
    <name evidence="2" type="ORF">EKIFNOPK_00007</name>
</gene>
<accession>A0A7G9YNR6</accession>
<keyword evidence="1" id="KW-0812">Transmembrane</keyword>